<evidence type="ECO:0000256" key="3">
    <source>
        <dbReference type="SAM" id="MobiDB-lite"/>
    </source>
</evidence>
<dbReference type="OrthoDB" id="4062651at2759"/>
<dbReference type="InterPro" id="IPR045274">
    <property type="entry name" value="WAK-like"/>
</dbReference>
<dbReference type="PANTHER" id="PTHR27005">
    <property type="entry name" value="WALL-ASSOCIATED RECEPTOR KINASE-LIKE 21"/>
    <property type="match status" value="1"/>
</dbReference>
<reference evidence="5" key="1">
    <citation type="submission" date="2016-06" db="EMBL/GenBank/DDBJ databases">
        <title>Parallel loss of symbiosis genes in relatives of nitrogen-fixing non-legume Parasponia.</title>
        <authorList>
            <person name="Van Velzen R."/>
            <person name="Holmer R."/>
            <person name="Bu F."/>
            <person name="Rutten L."/>
            <person name="Van Zeijl A."/>
            <person name="Liu W."/>
            <person name="Santuari L."/>
            <person name="Cao Q."/>
            <person name="Sharma T."/>
            <person name="Shen D."/>
            <person name="Roswanjaya Y."/>
            <person name="Wardhani T."/>
            <person name="Kalhor M.S."/>
            <person name="Jansen J."/>
            <person name="Van den Hoogen J."/>
            <person name="Gungor B."/>
            <person name="Hartog M."/>
            <person name="Hontelez J."/>
            <person name="Verver J."/>
            <person name="Yang W.-C."/>
            <person name="Schijlen E."/>
            <person name="Repin R."/>
            <person name="Schilthuizen M."/>
            <person name="Schranz E."/>
            <person name="Heidstra R."/>
            <person name="Miyata K."/>
            <person name="Fedorova E."/>
            <person name="Kohlen W."/>
            <person name="Bisseling T."/>
            <person name="Smit S."/>
            <person name="Geurts R."/>
        </authorList>
    </citation>
    <scope>NUCLEOTIDE SEQUENCE [LARGE SCALE GENOMIC DNA]</scope>
    <source>
        <strain evidence="5">cv. WU1-14</strain>
    </source>
</reference>
<dbReference type="EMBL" id="JXTB01000012">
    <property type="protein sequence ID" value="PON77722.1"/>
    <property type="molecule type" value="Genomic_DNA"/>
</dbReference>
<evidence type="ECO:0000313" key="5">
    <source>
        <dbReference type="Proteomes" id="UP000237105"/>
    </source>
</evidence>
<evidence type="ECO:0000256" key="1">
    <source>
        <dbReference type="ARBA" id="ARBA00022741"/>
    </source>
</evidence>
<keyword evidence="5" id="KW-1185">Reference proteome</keyword>
<dbReference type="Proteomes" id="UP000237105">
    <property type="component" value="Unassembled WGS sequence"/>
</dbReference>
<dbReference type="PANTHER" id="PTHR27005:SF283">
    <property type="entry name" value="OS02G0633066 PROTEIN"/>
    <property type="match status" value="1"/>
</dbReference>
<feature type="compositionally biased region" description="Polar residues" evidence="3">
    <location>
        <begin position="93"/>
        <end position="109"/>
    </location>
</feature>
<gene>
    <name evidence="4" type="ORF">PanWU01x14_024780</name>
</gene>
<proteinExistence type="predicted"/>
<protein>
    <submittedName>
        <fullName evidence="4">Uncharacterized protein</fullName>
    </submittedName>
</protein>
<dbReference type="Gene3D" id="1.10.510.10">
    <property type="entry name" value="Transferase(Phosphotransferase) domain 1"/>
    <property type="match status" value="1"/>
</dbReference>
<evidence type="ECO:0000313" key="4">
    <source>
        <dbReference type="EMBL" id="PON77722.1"/>
    </source>
</evidence>
<dbReference type="GO" id="GO:0005524">
    <property type="term" value="F:ATP binding"/>
    <property type="evidence" value="ECO:0007669"/>
    <property type="project" value="UniProtKB-KW"/>
</dbReference>
<accession>A0A2P5DWS3</accession>
<keyword evidence="2" id="KW-0067">ATP-binding</keyword>
<dbReference type="STRING" id="3476.A0A2P5DWS3"/>
<sequence length="116" mass="12994">MEEDYLLQILDHNLVAAEGNLEEIKVVANLAKGCLRVRGEERPTMKEVASELEGLTHKELHPWGQYALSSEETEYLLKSSDLSMAENDYGGSCSNSTVGRIESTNNEMLQSYRDGR</sequence>
<name>A0A2P5DWS3_PARAD</name>
<keyword evidence="1" id="KW-0547">Nucleotide-binding</keyword>
<dbReference type="GO" id="GO:0005886">
    <property type="term" value="C:plasma membrane"/>
    <property type="evidence" value="ECO:0007669"/>
    <property type="project" value="TreeGrafter"/>
</dbReference>
<dbReference type="GO" id="GO:0004674">
    <property type="term" value="F:protein serine/threonine kinase activity"/>
    <property type="evidence" value="ECO:0007669"/>
    <property type="project" value="TreeGrafter"/>
</dbReference>
<dbReference type="GO" id="GO:0007166">
    <property type="term" value="P:cell surface receptor signaling pathway"/>
    <property type="evidence" value="ECO:0007669"/>
    <property type="project" value="InterPro"/>
</dbReference>
<feature type="region of interest" description="Disordered" evidence="3">
    <location>
        <begin position="93"/>
        <end position="116"/>
    </location>
</feature>
<organism evidence="4 5">
    <name type="scientific">Parasponia andersonii</name>
    <name type="common">Sponia andersonii</name>
    <dbReference type="NCBI Taxonomy" id="3476"/>
    <lineage>
        <taxon>Eukaryota</taxon>
        <taxon>Viridiplantae</taxon>
        <taxon>Streptophyta</taxon>
        <taxon>Embryophyta</taxon>
        <taxon>Tracheophyta</taxon>
        <taxon>Spermatophyta</taxon>
        <taxon>Magnoliopsida</taxon>
        <taxon>eudicotyledons</taxon>
        <taxon>Gunneridae</taxon>
        <taxon>Pentapetalae</taxon>
        <taxon>rosids</taxon>
        <taxon>fabids</taxon>
        <taxon>Rosales</taxon>
        <taxon>Cannabaceae</taxon>
        <taxon>Parasponia</taxon>
    </lineage>
</organism>
<dbReference type="AlphaFoldDB" id="A0A2P5DWS3"/>
<comment type="caution">
    <text evidence="4">The sequence shown here is derived from an EMBL/GenBank/DDBJ whole genome shotgun (WGS) entry which is preliminary data.</text>
</comment>
<evidence type="ECO:0000256" key="2">
    <source>
        <dbReference type="ARBA" id="ARBA00022840"/>
    </source>
</evidence>